<feature type="transmembrane region" description="Helical" evidence="5">
    <location>
        <begin position="238"/>
        <end position="258"/>
    </location>
</feature>
<feature type="transmembrane region" description="Helical" evidence="5">
    <location>
        <begin position="188"/>
        <end position="206"/>
    </location>
</feature>
<accession>A0A497XML6</accession>
<comment type="caution">
    <text evidence="8">The sequence shown here is derived from an EMBL/GenBank/DDBJ whole genome shotgun (WGS) entry which is preliminary data.</text>
</comment>
<feature type="transmembrane region" description="Helical" evidence="5">
    <location>
        <begin position="333"/>
        <end position="356"/>
    </location>
</feature>
<feature type="domain" description="O-antigen ligase-related" evidence="6">
    <location>
        <begin position="199"/>
        <end position="348"/>
    </location>
</feature>
<evidence type="ECO:0000256" key="2">
    <source>
        <dbReference type="ARBA" id="ARBA00022692"/>
    </source>
</evidence>
<reference evidence="8 9" key="1">
    <citation type="submission" date="2018-10" db="EMBL/GenBank/DDBJ databases">
        <title>Genomic Encyclopedia of Archaeal and Bacterial Type Strains, Phase II (KMG-II): from individual species to whole genera.</title>
        <authorList>
            <person name="Goeker M."/>
        </authorList>
    </citation>
    <scope>NUCLEOTIDE SEQUENCE [LARGE SCALE GENOMIC DNA]</scope>
    <source>
        <strain evidence="8 9">DSM 16510</strain>
    </source>
</reference>
<evidence type="ECO:0000259" key="6">
    <source>
        <dbReference type="Pfam" id="PF04932"/>
    </source>
</evidence>
<feature type="transmembrane region" description="Helical" evidence="5">
    <location>
        <begin position="422"/>
        <end position="440"/>
    </location>
</feature>
<dbReference type="OrthoDB" id="1454576at2"/>
<feature type="transmembrane region" description="Helical" evidence="5">
    <location>
        <begin position="212"/>
        <end position="231"/>
    </location>
</feature>
<dbReference type="InterPro" id="IPR007016">
    <property type="entry name" value="O-antigen_ligase-rel_domated"/>
</dbReference>
<dbReference type="AlphaFoldDB" id="A0A497XML6"/>
<feature type="transmembrane region" description="Helical" evidence="5">
    <location>
        <begin position="88"/>
        <end position="106"/>
    </location>
</feature>
<dbReference type="Pfam" id="PF04932">
    <property type="entry name" value="Wzy_C"/>
    <property type="match status" value="1"/>
</dbReference>
<protein>
    <submittedName>
        <fullName evidence="8">O-antigen polymerase</fullName>
    </submittedName>
</protein>
<evidence type="ECO:0000313" key="9">
    <source>
        <dbReference type="Proteomes" id="UP000267841"/>
    </source>
</evidence>
<evidence type="ECO:0000256" key="3">
    <source>
        <dbReference type="ARBA" id="ARBA00022989"/>
    </source>
</evidence>
<dbReference type="EMBL" id="RCCJ01000001">
    <property type="protein sequence ID" value="RLJ70125.1"/>
    <property type="molecule type" value="Genomic_DNA"/>
</dbReference>
<keyword evidence="3 5" id="KW-1133">Transmembrane helix</keyword>
<evidence type="ECO:0000256" key="5">
    <source>
        <dbReference type="SAM" id="Phobius"/>
    </source>
</evidence>
<dbReference type="Pfam" id="PF11846">
    <property type="entry name" value="Wzy_C_2"/>
    <property type="match status" value="1"/>
</dbReference>
<keyword evidence="4 5" id="KW-0472">Membrane</keyword>
<feature type="transmembrane region" description="Helical" evidence="5">
    <location>
        <begin position="391"/>
        <end position="410"/>
    </location>
</feature>
<feature type="transmembrane region" description="Helical" evidence="5">
    <location>
        <begin position="64"/>
        <end position="82"/>
    </location>
</feature>
<feature type="transmembrane region" description="Helical" evidence="5">
    <location>
        <begin position="368"/>
        <end position="385"/>
    </location>
</feature>
<feature type="domain" description="Virulence factor membrane-bound polymerase C-terminal" evidence="7">
    <location>
        <begin position="372"/>
        <end position="541"/>
    </location>
</feature>
<evidence type="ECO:0000313" key="8">
    <source>
        <dbReference type="EMBL" id="RLJ70125.1"/>
    </source>
</evidence>
<keyword evidence="2 5" id="KW-0812">Transmembrane</keyword>
<dbReference type="PANTHER" id="PTHR37422:SF13">
    <property type="entry name" value="LIPOPOLYSACCHARIDE BIOSYNTHESIS PROTEIN PA4999-RELATED"/>
    <property type="match status" value="1"/>
</dbReference>
<gene>
    <name evidence="8" type="ORF">BCF55_0389</name>
</gene>
<dbReference type="RefSeq" id="WP_121009259.1">
    <property type="nucleotide sequence ID" value="NZ_RCCJ01000001.1"/>
</dbReference>
<dbReference type="InterPro" id="IPR051533">
    <property type="entry name" value="WaaL-like"/>
</dbReference>
<dbReference type="PANTHER" id="PTHR37422">
    <property type="entry name" value="TEICHURONIC ACID BIOSYNTHESIS PROTEIN TUAE"/>
    <property type="match status" value="1"/>
</dbReference>
<evidence type="ECO:0000256" key="1">
    <source>
        <dbReference type="ARBA" id="ARBA00004141"/>
    </source>
</evidence>
<feature type="transmembrane region" description="Helical" evidence="5">
    <location>
        <begin position="35"/>
        <end position="52"/>
    </location>
</feature>
<dbReference type="GO" id="GO:0016020">
    <property type="term" value="C:membrane"/>
    <property type="evidence" value="ECO:0007669"/>
    <property type="project" value="UniProtKB-SubCell"/>
</dbReference>
<proteinExistence type="predicted"/>
<dbReference type="Proteomes" id="UP000267841">
    <property type="component" value="Unassembled WGS sequence"/>
</dbReference>
<evidence type="ECO:0000256" key="4">
    <source>
        <dbReference type="ARBA" id="ARBA00023136"/>
    </source>
</evidence>
<feature type="transmembrane region" description="Helical" evidence="5">
    <location>
        <begin position="164"/>
        <end position="181"/>
    </location>
</feature>
<evidence type="ECO:0000259" key="7">
    <source>
        <dbReference type="Pfam" id="PF11846"/>
    </source>
</evidence>
<comment type="subcellular location">
    <subcellularLocation>
        <location evidence="1">Membrane</location>
        <topology evidence="1">Multi-pass membrane protein</topology>
    </subcellularLocation>
</comment>
<name>A0A497XML6_9AQUI</name>
<organism evidence="8 9">
    <name type="scientific">Hydrogenivirga caldilitoris</name>
    <dbReference type="NCBI Taxonomy" id="246264"/>
    <lineage>
        <taxon>Bacteria</taxon>
        <taxon>Pseudomonadati</taxon>
        <taxon>Aquificota</taxon>
        <taxon>Aquificia</taxon>
        <taxon>Aquificales</taxon>
        <taxon>Aquificaceae</taxon>
        <taxon>Hydrogenivirga</taxon>
    </lineage>
</organism>
<sequence>MGLFLLLPLSFIYILFVHLFLPNLGGTILHPREYFIWILILVILWLALLSVLKSGRLTLPDGRIPFLLFILLSISSILFNPLLNKELFLIQSVHTFAIFFIWIALHQFGLNKSLKDRILFLIFLSAGIESVIGLFQISEFFRFLPITPVFQEGIVWGVFQQKNLFGTFVALGLLVSLYLITLPSLGRFLRGSLFVIGFSLSMNLVFANSRAAWLGFIFGAFLMLLARYRIYRVFLNRLALWALVVLTGAVLGIVLYGGSKDYEKALLQRESSNAQRVLMLKTSWEMFKEKPLFGHGFGNFESLYMYYQAKVIEKEKEYSKYVGGFVSHPHNEIAFIAVQSGVMGLLGFSLVFISFFRKILSLGIQKGGLYASLLMPFLVHALVEYPMELSVVHYFTFIVLLSFISSHGCTVKELKIGSKTRVSAVAVATVLLLIGIFWFSKTFVDYMRMTLFTVEAEKGKFRPELIEGARKNTYLKNWANAIYWIEKVKVALKEKGTHAVESFILWAEKEKIRRPLKEVFYLEALALSFLGERNKNLTLMDESMKVVEEGLRLYPNYIELKEVKSTIVAKAVKVMVDYYRGKRNE</sequence>
<keyword evidence="9" id="KW-1185">Reference proteome</keyword>
<feature type="transmembrane region" description="Helical" evidence="5">
    <location>
        <begin position="118"/>
        <end position="144"/>
    </location>
</feature>
<dbReference type="InterPro" id="IPR021797">
    <property type="entry name" value="Wzy_C_2"/>
</dbReference>